<dbReference type="HOGENOM" id="CLU_054590_2_3_1"/>
<dbReference type="GO" id="GO:0016787">
    <property type="term" value="F:hydrolase activity"/>
    <property type="evidence" value="ECO:0007669"/>
    <property type="project" value="InterPro"/>
</dbReference>
<dbReference type="EMBL" id="KN846963">
    <property type="protein sequence ID" value="KIW62710.1"/>
    <property type="molecule type" value="Genomic_DNA"/>
</dbReference>
<keyword evidence="3" id="KW-1185">Reference proteome</keyword>
<dbReference type="SUPFAM" id="SSF53474">
    <property type="entry name" value="alpha/beta-Hydrolases"/>
    <property type="match status" value="1"/>
</dbReference>
<name>A0A0D2F6Z5_9EURO</name>
<dbReference type="InterPro" id="IPR002925">
    <property type="entry name" value="Dienelactn_hydro"/>
</dbReference>
<organism evidence="2 3">
    <name type="scientific">Phialophora macrospora</name>
    <dbReference type="NCBI Taxonomy" id="1851006"/>
    <lineage>
        <taxon>Eukaryota</taxon>
        <taxon>Fungi</taxon>
        <taxon>Dikarya</taxon>
        <taxon>Ascomycota</taxon>
        <taxon>Pezizomycotina</taxon>
        <taxon>Eurotiomycetes</taxon>
        <taxon>Chaetothyriomycetidae</taxon>
        <taxon>Chaetothyriales</taxon>
        <taxon>Herpotrichiellaceae</taxon>
        <taxon>Phialophora</taxon>
    </lineage>
</organism>
<reference evidence="2 3" key="1">
    <citation type="submission" date="2015-01" db="EMBL/GenBank/DDBJ databases">
        <title>The Genome Sequence of Capronia semiimmersa CBS27337.</title>
        <authorList>
            <consortium name="The Broad Institute Genomics Platform"/>
            <person name="Cuomo C."/>
            <person name="de Hoog S."/>
            <person name="Gorbushina A."/>
            <person name="Stielow B."/>
            <person name="Teixiera M."/>
            <person name="Abouelleil A."/>
            <person name="Chapman S.B."/>
            <person name="Priest M."/>
            <person name="Young S.K."/>
            <person name="Wortman J."/>
            <person name="Nusbaum C."/>
            <person name="Birren B."/>
        </authorList>
    </citation>
    <scope>NUCLEOTIDE SEQUENCE [LARGE SCALE GENOMIC DNA]</scope>
    <source>
        <strain evidence="2 3">CBS 27337</strain>
    </source>
</reference>
<sequence>MSCPDCFRGAVHTHATPTGTMETLHGIKTYVAGGGGGDASTSPSTIIYFPDGFSLKVPNNQILADQYAAATGCRVLFPDVVFHGGMPAHVLAGMEYVTSTPTTLTSALVKAYTVVTLLPHVVPFLLWGHPRHNYAAMLQYARDVRATLPAGGKLGVCGFCWGAWPSTKLCAEASVPGGAERLVDAQFNGHPSYIVQEPGLVADCLRQFKTPYACAVAEKDIQFNADVAARTEAQLRDSLASKGDGENGYVFEFRVYKGARHGFCVKAKEGDMQNYHAAVAHGIEWFKKYLN</sequence>
<dbReference type="AlphaFoldDB" id="A0A0D2F6Z5"/>
<feature type="domain" description="Dienelactone hydrolase" evidence="1">
    <location>
        <begin position="121"/>
        <end position="289"/>
    </location>
</feature>
<dbReference type="PANTHER" id="PTHR17630">
    <property type="entry name" value="DIENELACTONE HYDROLASE"/>
    <property type="match status" value="1"/>
</dbReference>
<dbReference type="Pfam" id="PF01738">
    <property type="entry name" value="DLH"/>
    <property type="match status" value="1"/>
</dbReference>
<protein>
    <recommendedName>
        <fullName evidence="1">Dienelactone hydrolase domain-containing protein</fullName>
    </recommendedName>
</protein>
<dbReference type="InterPro" id="IPR029058">
    <property type="entry name" value="AB_hydrolase_fold"/>
</dbReference>
<evidence type="ECO:0000313" key="3">
    <source>
        <dbReference type="Proteomes" id="UP000054266"/>
    </source>
</evidence>
<proteinExistence type="predicted"/>
<evidence type="ECO:0000259" key="1">
    <source>
        <dbReference type="Pfam" id="PF01738"/>
    </source>
</evidence>
<dbReference type="Proteomes" id="UP000054266">
    <property type="component" value="Unassembled WGS sequence"/>
</dbReference>
<evidence type="ECO:0000313" key="2">
    <source>
        <dbReference type="EMBL" id="KIW62710.1"/>
    </source>
</evidence>
<dbReference type="PANTHER" id="PTHR17630:SF105">
    <property type="entry name" value="DIENELACTONE HYDROLASE FAMILY PROTEIN (AFU_ORTHOLOGUE AFUA_4G08790)"/>
    <property type="match status" value="1"/>
</dbReference>
<dbReference type="STRING" id="5601.A0A0D2F6Z5"/>
<gene>
    <name evidence="2" type="ORF">PV04_10854</name>
</gene>
<accession>A0A0D2F6Z5</accession>
<dbReference type="Gene3D" id="3.40.50.1820">
    <property type="entry name" value="alpha/beta hydrolase"/>
    <property type="match status" value="1"/>
</dbReference>